<proteinExistence type="predicted"/>
<keyword evidence="2" id="KW-1185">Reference proteome</keyword>
<evidence type="ECO:0000313" key="1">
    <source>
        <dbReference type="EMBL" id="PKI73578.1"/>
    </source>
</evidence>
<dbReference type="EMBL" id="PGOL01000270">
    <property type="protein sequence ID" value="PKI73578.1"/>
    <property type="molecule type" value="Genomic_DNA"/>
</dbReference>
<accession>A0A2I0KYM1</accession>
<evidence type="ECO:0000313" key="2">
    <source>
        <dbReference type="Proteomes" id="UP000233551"/>
    </source>
</evidence>
<gene>
    <name evidence="1" type="ORF">CRG98_006026</name>
</gene>
<organism evidence="1 2">
    <name type="scientific">Punica granatum</name>
    <name type="common">Pomegranate</name>
    <dbReference type="NCBI Taxonomy" id="22663"/>
    <lineage>
        <taxon>Eukaryota</taxon>
        <taxon>Viridiplantae</taxon>
        <taxon>Streptophyta</taxon>
        <taxon>Embryophyta</taxon>
        <taxon>Tracheophyta</taxon>
        <taxon>Spermatophyta</taxon>
        <taxon>Magnoliopsida</taxon>
        <taxon>eudicotyledons</taxon>
        <taxon>Gunneridae</taxon>
        <taxon>Pentapetalae</taxon>
        <taxon>rosids</taxon>
        <taxon>malvids</taxon>
        <taxon>Myrtales</taxon>
        <taxon>Lythraceae</taxon>
        <taxon>Punica</taxon>
    </lineage>
</organism>
<protein>
    <submittedName>
        <fullName evidence="1">Uncharacterized protein</fullName>
    </submittedName>
</protein>
<sequence>MAFYRLKDDLGKCPVYEIRGMRKQESPEDQEKEPVAGVVLIGFPGSTERMNVYLIQEPRGSDIVLPSILKLMLNLFSAIGKLLTRDGGSRFKGVNYLKSSKDLWRPVQWHSRLDPFPYSEPLTNLASYFGTHGISNVVPRNPLG</sequence>
<name>A0A2I0KYM1_PUNGR</name>
<reference evidence="1 2" key="1">
    <citation type="submission" date="2017-11" db="EMBL/GenBank/DDBJ databases">
        <title>De-novo sequencing of pomegranate (Punica granatum L.) genome.</title>
        <authorList>
            <person name="Akparov Z."/>
            <person name="Amiraslanov A."/>
            <person name="Hajiyeva S."/>
            <person name="Abbasov M."/>
            <person name="Kaur K."/>
            <person name="Hamwieh A."/>
            <person name="Solovyev V."/>
            <person name="Salamov A."/>
            <person name="Braich B."/>
            <person name="Kosarev P."/>
            <person name="Mahmoud A."/>
            <person name="Hajiyev E."/>
            <person name="Babayeva S."/>
            <person name="Izzatullayeva V."/>
            <person name="Mammadov A."/>
            <person name="Mammadov A."/>
            <person name="Sharifova S."/>
            <person name="Ojaghi J."/>
            <person name="Eynullazada K."/>
            <person name="Bayramov B."/>
            <person name="Abdulazimova A."/>
            <person name="Shahmuradov I."/>
        </authorList>
    </citation>
    <scope>NUCLEOTIDE SEQUENCE [LARGE SCALE GENOMIC DNA]</scope>
    <source>
        <strain evidence="2">cv. AG2017</strain>
        <tissue evidence="1">Leaf</tissue>
    </source>
</reference>
<dbReference type="AlphaFoldDB" id="A0A2I0KYM1"/>
<dbReference type="Proteomes" id="UP000233551">
    <property type="component" value="Unassembled WGS sequence"/>
</dbReference>
<comment type="caution">
    <text evidence="1">The sequence shown here is derived from an EMBL/GenBank/DDBJ whole genome shotgun (WGS) entry which is preliminary data.</text>
</comment>